<dbReference type="AlphaFoldDB" id="A0A1M5SV69"/>
<gene>
    <name evidence="1" type="ORF">SAMN02744040_01929</name>
</gene>
<organism evidence="1 2">
    <name type="scientific">Tepidibacter thalassicus DSM 15285</name>
    <dbReference type="NCBI Taxonomy" id="1123350"/>
    <lineage>
        <taxon>Bacteria</taxon>
        <taxon>Bacillati</taxon>
        <taxon>Bacillota</taxon>
        <taxon>Clostridia</taxon>
        <taxon>Peptostreptococcales</taxon>
        <taxon>Peptostreptococcaceae</taxon>
        <taxon>Tepidibacter</taxon>
    </lineage>
</organism>
<keyword evidence="2" id="KW-1185">Reference proteome</keyword>
<dbReference type="EMBL" id="FQXH01000024">
    <property type="protein sequence ID" value="SHH42414.1"/>
    <property type="molecule type" value="Genomic_DNA"/>
</dbReference>
<dbReference type="Proteomes" id="UP000242520">
    <property type="component" value="Unassembled WGS sequence"/>
</dbReference>
<dbReference type="STRING" id="1123350.SAMN02744040_01929"/>
<proteinExistence type="predicted"/>
<dbReference type="OrthoDB" id="6008408at2"/>
<evidence type="ECO:0000313" key="1">
    <source>
        <dbReference type="EMBL" id="SHH42414.1"/>
    </source>
</evidence>
<accession>A0A1M5SV69</accession>
<sequence length="175" mass="21150">MMEYEYFGIEIPCPSAIIYTGNNFHITYKIKYPVNATDKAKTLAKRIQKEISNKLSDFNADKSVNLTTSTRFIYTRNFKTMNTVSVKIYEDKLYKLRDLQKCMPDLPSWYDKWKEQKKKNKKKVYNFFNLYNLLITRLGDLEKLQELRDFNCHGYRELMCFLYRNFAMQSLFNRR</sequence>
<evidence type="ECO:0000313" key="2">
    <source>
        <dbReference type="Proteomes" id="UP000242520"/>
    </source>
</evidence>
<name>A0A1M5SV69_9FIRM</name>
<protein>
    <submittedName>
        <fullName evidence="1">Uncharacterized protein</fullName>
    </submittedName>
</protein>
<dbReference type="RefSeq" id="WP_072725912.1">
    <property type="nucleotide sequence ID" value="NZ_FQXH01000024.1"/>
</dbReference>
<reference evidence="2" key="1">
    <citation type="submission" date="2016-11" db="EMBL/GenBank/DDBJ databases">
        <authorList>
            <person name="Varghese N."/>
            <person name="Submissions S."/>
        </authorList>
    </citation>
    <scope>NUCLEOTIDE SEQUENCE [LARGE SCALE GENOMIC DNA]</scope>
    <source>
        <strain evidence="2">DSM 15285</strain>
    </source>
</reference>